<dbReference type="PROSITE" id="PS00330">
    <property type="entry name" value="HEMOLYSIN_CALCIUM"/>
    <property type="match status" value="1"/>
</dbReference>
<dbReference type="InterPro" id="IPR018511">
    <property type="entry name" value="Hemolysin-typ_Ca-bd_CS"/>
</dbReference>
<evidence type="ECO:0000313" key="4">
    <source>
        <dbReference type="EMBL" id="MBR7620832.1"/>
    </source>
</evidence>
<dbReference type="GO" id="GO:0005509">
    <property type="term" value="F:calcium ion binding"/>
    <property type="evidence" value="ECO:0007669"/>
    <property type="project" value="InterPro"/>
</dbReference>
<proteinExistence type="predicted"/>
<evidence type="ECO:0000313" key="5">
    <source>
        <dbReference type="Proteomes" id="UP000622580"/>
    </source>
</evidence>
<dbReference type="GO" id="GO:0005576">
    <property type="term" value="C:extracellular region"/>
    <property type="evidence" value="ECO:0007669"/>
    <property type="project" value="UniProtKB-SubCell"/>
</dbReference>
<comment type="subcellular location">
    <subcellularLocation>
        <location evidence="1">Secreted</location>
    </subcellularLocation>
</comment>
<dbReference type="InterPro" id="IPR001343">
    <property type="entry name" value="Hemolysn_Ca-bd"/>
</dbReference>
<evidence type="ECO:0000256" key="2">
    <source>
        <dbReference type="ARBA" id="ARBA00022525"/>
    </source>
</evidence>
<gene>
    <name evidence="4" type="ORF">JKL49_15665</name>
</gene>
<accession>A0A941D2R8</accession>
<protein>
    <recommendedName>
        <fullName evidence="6">Calcium-binding protein</fullName>
    </recommendedName>
</protein>
<dbReference type="InterPro" id="IPR050557">
    <property type="entry name" value="RTX_toxin/Mannuronan_C5-epim"/>
</dbReference>
<evidence type="ECO:0000256" key="3">
    <source>
        <dbReference type="SAM" id="MobiDB-lite"/>
    </source>
</evidence>
<organism evidence="4 5">
    <name type="scientific">Phenylobacterium glaciei</name>
    <dbReference type="NCBI Taxonomy" id="2803784"/>
    <lineage>
        <taxon>Bacteria</taxon>
        <taxon>Pseudomonadati</taxon>
        <taxon>Pseudomonadota</taxon>
        <taxon>Alphaproteobacteria</taxon>
        <taxon>Caulobacterales</taxon>
        <taxon>Caulobacteraceae</taxon>
        <taxon>Phenylobacterium</taxon>
    </lineage>
</organism>
<keyword evidence="5" id="KW-1185">Reference proteome</keyword>
<comment type="caution">
    <text evidence="4">The sequence shown here is derived from an EMBL/GenBank/DDBJ whole genome shotgun (WGS) entry which is preliminary data.</text>
</comment>
<dbReference type="InterPro" id="IPR011049">
    <property type="entry name" value="Serralysin-like_metalloprot_C"/>
</dbReference>
<dbReference type="AlphaFoldDB" id="A0A941D2R8"/>
<dbReference type="Proteomes" id="UP000622580">
    <property type="component" value="Unassembled WGS sequence"/>
</dbReference>
<keyword evidence="2" id="KW-0964">Secreted</keyword>
<dbReference type="PANTHER" id="PTHR38340:SF1">
    <property type="entry name" value="S-LAYER PROTEIN"/>
    <property type="match status" value="1"/>
</dbReference>
<dbReference type="Pfam" id="PF00353">
    <property type="entry name" value="HemolysinCabind"/>
    <property type="match status" value="5"/>
</dbReference>
<dbReference type="RefSeq" id="WP_215341554.1">
    <property type="nucleotide sequence ID" value="NZ_JAGSGD010000001.1"/>
</dbReference>
<feature type="region of interest" description="Disordered" evidence="3">
    <location>
        <begin position="378"/>
        <end position="446"/>
    </location>
</feature>
<dbReference type="EMBL" id="JAGSGD010000001">
    <property type="protein sequence ID" value="MBR7620832.1"/>
    <property type="molecule type" value="Genomic_DNA"/>
</dbReference>
<dbReference type="PANTHER" id="PTHR38340">
    <property type="entry name" value="S-LAYER PROTEIN"/>
    <property type="match status" value="1"/>
</dbReference>
<dbReference type="SUPFAM" id="SSF51120">
    <property type="entry name" value="beta-Roll"/>
    <property type="match status" value="3"/>
</dbReference>
<sequence length="586" mass="59788">MTTTITSNFRIAPGTLLAFQNENAIELQQWGAPLFPSLNIAGEVSLTADTAFRVVGLYFGVGNLLNPSVVTIEHSGVLTVQSSTPGGWASGIWGPGWSPRVVNNGVVDVTAKMQAMGIDILGMSNPTFENSGTIRVAAGDHAFGVVIQNGSPVFNSGTIEATSGGMRGPVGISVGSFVDDYAFVNTGSIRAQSTRAGSDSIAVAYGGTGTFTNSGAIQGDYSLKIYNINQVLDREYMFRNSGTMTGAVDLGIQSVGGGREIFRNSGSVVGAVDFGPRNDTYNGAGGSVTGAVHGHQGDDLLTGGLASETLFGDEGDDTLDGGGGADWLDGGAGSDLLSFLSSPSALNFDFAASGPFSSANTQNFERFLGSPHADTLMGGSSADNISGGDGDDSIGGRAGADTLDGGAGRNYLRGDEGNDSVAGGADFDDINGNMGNDTAHGNEGDDWVVGGRDDDLLYGDAGGDIVYGNLGNDTLFGGDGFDWVRGGQGNDSLDGGAGDDWLWGDRGNDTVTGGAGADIFHIFTGGGLDQVTDFHYAQGDRVVIDYGTYTVSQVGSDTVVDLGGGDRMVLVGVTASTLPVGWITTL</sequence>
<dbReference type="PRINTS" id="PR00313">
    <property type="entry name" value="CABNDNGRPT"/>
</dbReference>
<evidence type="ECO:0008006" key="6">
    <source>
        <dbReference type="Google" id="ProtNLM"/>
    </source>
</evidence>
<dbReference type="Gene3D" id="2.150.10.10">
    <property type="entry name" value="Serralysin-like metalloprotease, C-terminal"/>
    <property type="match status" value="4"/>
</dbReference>
<reference evidence="4" key="1">
    <citation type="submission" date="2021-04" db="EMBL/GenBank/DDBJ databases">
        <title>Draft genome assembly of strain Phenylobacterium sp. 20VBR1 using MiniION and Illumina platforms.</title>
        <authorList>
            <person name="Thomas F.A."/>
            <person name="Krishnan K.P."/>
            <person name="Sinha R.K."/>
        </authorList>
    </citation>
    <scope>NUCLEOTIDE SEQUENCE</scope>
    <source>
        <strain evidence="4">20VBR1</strain>
    </source>
</reference>
<evidence type="ECO:0000256" key="1">
    <source>
        <dbReference type="ARBA" id="ARBA00004613"/>
    </source>
</evidence>
<name>A0A941D2R8_9CAUL</name>